<evidence type="ECO:0000256" key="5">
    <source>
        <dbReference type="ARBA" id="ARBA00023004"/>
    </source>
</evidence>
<dbReference type="InterPro" id="IPR039261">
    <property type="entry name" value="FNR_nucleotide-bd"/>
</dbReference>
<accession>A0ABV9KFJ7</accession>
<dbReference type="PANTHER" id="PTHR47354:SF1">
    <property type="entry name" value="CARNITINE MONOOXYGENASE REDUCTASE SUBUNIT"/>
    <property type="match status" value="1"/>
</dbReference>
<dbReference type="Gene3D" id="2.40.30.10">
    <property type="entry name" value="Translation factors"/>
    <property type="match status" value="1"/>
</dbReference>
<dbReference type="PANTHER" id="PTHR47354">
    <property type="entry name" value="NADH OXIDOREDUCTASE HCR"/>
    <property type="match status" value="1"/>
</dbReference>
<keyword evidence="10" id="KW-1185">Reference proteome</keyword>
<keyword evidence="1" id="KW-0285">Flavoprotein</keyword>
<dbReference type="InterPro" id="IPR001041">
    <property type="entry name" value="2Fe-2S_ferredoxin-type"/>
</dbReference>
<evidence type="ECO:0000313" key="10">
    <source>
        <dbReference type="Proteomes" id="UP001595973"/>
    </source>
</evidence>
<dbReference type="PRINTS" id="PR00409">
    <property type="entry name" value="PHDIOXRDTASE"/>
</dbReference>
<proteinExistence type="predicted"/>
<dbReference type="PROSITE" id="PS51384">
    <property type="entry name" value="FAD_FR"/>
    <property type="match status" value="1"/>
</dbReference>
<reference evidence="10" key="1">
    <citation type="journal article" date="2019" name="Int. J. Syst. Evol. Microbiol.">
        <title>The Global Catalogue of Microorganisms (GCM) 10K type strain sequencing project: providing services to taxonomists for standard genome sequencing and annotation.</title>
        <authorList>
            <consortium name="The Broad Institute Genomics Platform"/>
            <consortium name="The Broad Institute Genome Sequencing Center for Infectious Disease"/>
            <person name="Wu L."/>
            <person name="Ma J."/>
        </authorList>
    </citation>
    <scope>NUCLEOTIDE SEQUENCE [LARGE SCALE GENOMIC DNA]</scope>
    <source>
        <strain evidence="10">CGMCC 4.7283</strain>
    </source>
</reference>
<evidence type="ECO:0000256" key="3">
    <source>
        <dbReference type="ARBA" id="ARBA00022723"/>
    </source>
</evidence>
<organism evidence="9 10">
    <name type="scientific">Seohaeicola nanhaiensis</name>
    <dbReference type="NCBI Taxonomy" id="1387282"/>
    <lineage>
        <taxon>Bacteria</taxon>
        <taxon>Pseudomonadati</taxon>
        <taxon>Pseudomonadota</taxon>
        <taxon>Alphaproteobacteria</taxon>
        <taxon>Rhodobacterales</taxon>
        <taxon>Roseobacteraceae</taxon>
        <taxon>Seohaeicola</taxon>
    </lineage>
</organism>
<dbReference type="InterPro" id="IPR012675">
    <property type="entry name" value="Beta-grasp_dom_sf"/>
</dbReference>
<dbReference type="Gene3D" id="3.40.50.80">
    <property type="entry name" value="Nucleotide-binding domain of ferredoxin-NADP reductase (FNR) module"/>
    <property type="match status" value="1"/>
</dbReference>
<keyword evidence="6" id="KW-0411">Iron-sulfur</keyword>
<dbReference type="EMBL" id="JBHSGI010000005">
    <property type="protein sequence ID" value="MFC4668912.1"/>
    <property type="molecule type" value="Genomic_DNA"/>
</dbReference>
<protein>
    <submittedName>
        <fullName evidence="9">PDR/VanB family oxidoreductase</fullName>
    </submittedName>
</protein>
<gene>
    <name evidence="9" type="ORF">ACFO5X_10130</name>
</gene>
<dbReference type="Pfam" id="PF00111">
    <property type="entry name" value="Fer2"/>
    <property type="match status" value="1"/>
</dbReference>
<feature type="domain" description="FAD-binding FR-type" evidence="8">
    <location>
        <begin position="5"/>
        <end position="107"/>
    </location>
</feature>
<dbReference type="CDD" id="cd00207">
    <property type="entry name" value="fer2"/>
    <property type="match status" value="1"/>
</dbReference>
<evidence type="ECO:0000256" key="4">
    <source>
        <dbReference type="ARBA" id="ARBA00023002"/>
    </source>
</evidence>
<evidence type="ECO:0000256" key="2">
    <source>
        <dbReference type="ARBA" id="ARBA00022714"/>
    </source>
</evidence>
<keyword evidence="5" id="KW-0408">Iron</keyword>
<dbReference type="SUPFAM" id="SSF54292">
    <property type="entry name" value="2Fe-2S ferredoxin-like"/>
    <property type="match status" value="1"/>
</dbReference>
<evidence type="ECO:0000259" key="8">
    <source>
        <dbReference type="PROSITE" id="PS51384"/>
    </source>
</evidence>
<dbReference type="Proteomes" id="UP001595973">
    <property type="component" value="Unassembled WGS sequence"/>
</dbReference>
<dbReference type="Gene3D" id="3.10.20.30">
    <property type="match status" value="1"/>
</dbReference>
<dbReference type="InterPro" id="IPR017927">
    <property type="entry name" value="FAD-bd_FR_type"/>
</dbReference>
<evidence type="ECO:0000256" key="1">
    <source>
        <dbReference type="ARBA" id="ARBA00022630"/>
    </source>
</evidence>
<evidence type="ECO:0000313" key="9">
    <source>
        <dbReference type="EMBL" id="MFC4668912.1"/>
    </source>
</evidence>
<dbReference type="PROSITE" id="PS51085">
    <property type="entry name" value="2FE2S_FER_2"/>
    <property type="match status" value="1"/>
</dbReference>
<dbReference type="SUPFAM" id="SSF52343">
    <property type="entry name" value="Ferredoxin reductase-like, C-terminal NADP-linked domain"/>
    <property type="match status" value="1"/>
</dbReference>
<dbReference type="InterPro" id="IPR036010">
    <property type="entry name" value="2Fe-2S_ferredoxin-like_sf"/>
</dbReference>
<comment type="caution">
    <text evidence="9">The sequence shown here is derived from an EMBL/GenBank/DDBJ whole genome shotgun (WGS) entry which is preliminary data.</text>
</comment>
<keyword evidence="4" id="KW-0560">Oxidoreductase</keyword>
<evidence type="ECO:0000259" key="7">
    <source>
        <dbReference type="PROSITE" id="PS51085"/>
    </source>
</evidence>
<dbReference type="SUPFAM" id="SSF63380">
    <property type="entry name" value="Riboflavin synthase domain-like"/>
    <property type="match status" value="1"/>
</dbReference>
<keyword evidence="3" id="KW-0479">Metal-binding</keyword>
<dbReference type="InterPro" id="IPR050415">
    <property type="entry name" value="MRET"/>
</dbReference>
<dbReference type="RefSeq" id="WP_380717280.1">
    <property type="nucleotide sequence ID" value="NZ_JBHSGI010000005.1"/>
</dbReference>
<feature type="domain" description="2Fe-2S ferredoxin-type" evidence="7">
    <location>
        <begin position="229"/>
        <end position="316"/>
    </location>
</feature>
<dbReference type="InterPro" id="IPR017938">
    <property type="entry name" value="Riboflavin_synthase-like_b-brl"/>
</dbReference>
<keyword evidence="2" id="KW-0001">2Fe-2S</keyword>
<dbReference type="CDD" id="cd06185">
    <property type="entry name" value="PDR_like"/>
    <property type="match status" value="1"/>
</dbReference>
<evidence type="ECO:0000256" key="6">
    <source>
        <dbReference type="ARBA" id="ARBA00023014"/>
    </source>
</evidence>
<name>A0ABV9KFJ7_9RHOB</name>
<sequence>MAKSIHRVSVEIRRIEALPGNVRLIELADHDDWELPPFTSGAHVDVHLPSGRIRQYSLCGSPDEPTRYLIAVARDAAGRGGSAEVHDALAPGMPLLLSLPRNHFPLISEGRVVLVAGGIGITPFLSMLPELLRTGRNFELHVCTPSAQHDGFSRFLGDVPADRLKVHYSDDGSRLDLSGLIDGLGPEDHIYVCGPGRMISEAREFEDRLGERLHIELFGAGETGQQAAYVVELANSGQIVPVGAGETMLEALRAAGVEVPSSCEGGVCLDCKTRYLEGTPVHRDLVLPAHERGTHLTPCVSGCAGDRIVLDLPQSN</sequence>